<protein>
    <submittedName>
        <fullName evidence="2">Uncharacterized protein</fullName>
    </submittedName>
</protein>
<feature type="compositionally biased region" description="Polar residues" evidence="1">
    <location>
        <begin position="1543"/>
        <end position="1563"/>
    </location>
</feature>
<feature type="compositionally biased region" description="Polar residues" evidence="1">
    <location>
        <begin position="1749"/>
        <end position="1759"/>
    </location>
</feature>
<gene>
    <name evidence="2" type="ORF">BJ508DRAFT_309654</name>
</gene>
<evidence type="ECO:0000313" key="2">
    <source>
        <dbReference type="EMBL" id="RPA78036.1"/>
    </source>
</evidence>
<reference evidence="2 3" key="1">
    <citation type="journal article" date="2018" name="Nat. Ecol. Evol.">
        <title>Pezizomycetes genomes reveal the molecular basis of ectomycorrhizal truffle lifestyle.</title>
        <authorList>
            <person name="Murat C."/>
            <person name="Payen T."/>
            <person name="Noel B."/>
            <person name="Kuo A."/>
            <person name="Morin E."/>
            <person name="Chen J."/>
            <person name="Kohler A."/>
            <person name="Krizsan K."/>
            <person name="Balestrini R."/>
            <person name="Da Silva C."/>
            <person name="Montanini B."/>
            <person name="Hainaut M."/>
            <person name="Levati E."/>
            <person name="Barry K.W."/>
            <person name="Belfiori B."/>
            <person name="Cichocki N."/>
            <person name="Clum A."/>
            <person name="Dockter R.B."/>
            <person name="Fauchery L."/>
            <person name="Guy J."/>
            <person name="Iotti M."/>
            <person name="Le Tacon F."/>
            <person name="Lindquist E.A."/>
            <person name="Lipzen A."/>
            <person name="Malagnac F."/>
            <person name="Mello A."/>
            <person name="Molinier V."/>
            <person name="Miyauchi S."/>
            <person name="Poulain J."/>
            <person name="Riccioni C."/>
            <person name="Rubini A."/>
            <person name="Sitrit Y."/>
            <person name="Splivallo R."/>
            <person name="Traeger S."/>
            <person name="Wang M."/>
            <person name="Zifcakova L."/>
            <person name="Wipf D."/>
            <person name="Zambonelli A."/>
            <person name="Paolocci F."/>
            <person name="Nowrousian M."/>
            <person name="Ottonello S."/>
            <person name="Baldrian P."/>
            <person name="Spatafora J.W."/>
            <person name="Henrissat B."/>
            <person name="Nagy L.G."/>
            <person name="Aury J.M."/>
            <person name="Wincker P."/>
            <person name="Grigoriev I.V."/>
            <person name="Bonfante P."/>
            <person name="Martin F.M."/>
        </authorList>
    </citation>
    <scope>NUCLEOTIDE SEQUENCE [LARGE SCALE GENOMIC DNA]</scope>
    <source>
        <strain evidence="2 3">RN42</strain>
    </source>
</reference>
<organism evidence="2 3">
    <name type="scientific">Ascobolus immersus RN42</name>
    <dbReference type="NCBI Taxonomy" id="1160509"/>
    <lineage>
        <taxon>Eukaryota</taxon>
        <taxon>Fungi</taxon>
        <taxon>Dikarya</taxon>
        <taxon>Ascomycota</taxon>
        <taxon>Pezizomycotina</taxon>
        <taxon>Pezizomycetes</taxon>
        <taxon>Pezizales</taxon>
        <taxon>Ascobolaceae</taxon>
        <taxon>Ascobolus</taxon>
    </lineage>
</organism>
<feature type="compositionally biased region" description="Basic residues" evidence="1">
    <location>
        <begin position="452"/>
        <end position="471"/>
    </location>
</feature>
<feature type="compositionally biased region" description="Low complexity" evidence="1">
    <location>
        <begin position="1183"/>
        <end position="1192"/>
    </location>
</feature>
<feature type="region of interest" description="Disordered" evidence="1">
    <location>
        <begin position="175"/>
        <end position="315"/>
    </location>
</feature>
<keyword evidence="3" id="KW-1185">Reference proteome</keyword>
<feature type="compositionally biased region" description="Basic and acidic residues" evidence="1">
    <location>
        <begin position="1307"/>
        <end position="1325"/>
    </location>
</feature>
<feature type="compositionally biased region" description="Gly residues" evidence="1">
    <location>
        <begin position="1701"/>
        <end position="1714"/>
    </location>
</feature>
<accession>A0A3N4HY62</accession>
<feature type="compositionally biased region" description="Pro residues" evidence="1">
    <location>
        <begin position="1447"/>
        <end position="1469"/>
    </location>
</feature>
<feature type="compositionally biased region" description="Basic and acidic residues" evidence="1">
    <location>
        <begin position="1051"/>
        <end position="1071"/>
    </location>
</feature>
<feature type="region of interest" description="Disordered" evidence="1">
    <location>
        <begin position="1447"/>
        <end position="1787"/>
    </location>
</feature>
<proteinExistence type="predicted"/>
<name>A0A3N4HY62_ASCIM</name>
<feature type="compositionally biased region" description="Polar residues" evidence="1">
    <location>
        <begin position="1524"/>
        <end position="1533"/>
    </location>
</feature>
<evidence type="ECO:0000256" key="1">
    <source>
        <dbReference type="SAM" id="MobiDB-lite"/>
    </source>
</evidence>
<feature type="region of interest" description="Disordered" evidence="1">
    <location>
        <begin position="990"/>
        <end position="1367"/>
    </location>
</feature>
<feature type="compositionally biased region" description="Low complexity" evidence="1">
    <location>
        <begin position="1152"/>
        <end position="1161"/>
    </location>
</feature>
<feature type="compositionally biased region" description="Basic residues" evidence="1">
    <location>
        <begin position="237"/>
        <end position="248"/>
    </location>
</feature>
<evidence type="ECO:0000313" key="3">
    <source>
        <dbReference type="Proteomes" id="UP000275078"/>
    </source>
</evidence>
<feature type="region of interest" description="Disordered" evidence="1">
    <location>
        <begin position="873"/>
        <end position="943"/>
    </location>
</feature>
<feature type="region of interest" description="Disordered" evidence="1">
    <location>
        <begin position="411"/>
        <end position="541"/>
    </location>
</feature>
<feature type="compositionally biased region" description="Low complexity" evidence="1">
    <location>
        <begin position="1681"/>
        <end position="1700"/>
    </location>
</feature>
<dbReference type="Proteomes" id="UP000275078">
    <property type="component" value="Unassembled WGS sequence"/>
</dbReference>
<feature type="compositionally biased region" description="Polar residues" evidence="1">
    <location>
        <begin position="1570"/>
        <end position="1580"/>
    </location>
</feature>
<dbReference type="EMBL" id="ML119717">
    <property type="protein sequence ID" value="RPA78036.1"/>
    <property type="molecule type" value="Genomic_DNA"/>
</dbReference>
<sequence length="1787" mass="200210">MVLARPVKNRRGTDLSHSHQRIIIDALESWQWIPKRFYERSSWKTAKKIVFEHRGFTQWRTLFVERKRHEITNPMAFSMFEVTGADYPHRLRKRSAAYVEYLHHNGVGVRERRFGQVLYFASLERPDFPTLEGESSEDESIDRVRQMKSIGLLGPAPRAEIAVVKRLKVETVGPALQTQTPPSPISIGSIAIEMPKSKKKQDTKEISADESSSDDESGSEKSDKQQEMDDDDEAVVARRKKRLEKVRKQRDAALKKRKEAEEEAARAAANAKKRKQDGKKRPFRTPEPSDGFESEAMRTESDLSGSGGEEGRRKTKQLLRVKSRKELMAALQELQYILETEIEGGPYLLNKPFMTGYKRTDRNGIISETIGWLKKARGNKNVKYEDAKQFIMQRCNDNRRNKFRRRYRQLCAEHKRKGLPPPPAPKRGRPRKNPVSKPQIQSTKGRVNGKSPVRRSNGKSPVRRSNTRRRPSKEVGSTRGQSERLNSEGVDAYSSERVSPFSIRQSSITSRPSPPASHKSAHTDPATLTTRSHDGGIDQPTSLLVRFPDDDYKTAVECPSTVTSSIISWHQWIRRMCITWKLGIVDGDILCYAPTEDYTPGCEVSPVMRLFDLAKARECKSINIAVMHRYDFEGLYGFLDPTANGNRCILSTIPARQDTPSANPTSIVRSPNSGHHDGIVDLSAAQDQSEYYDTPATISPTVRARSSGQAAHQMDPSREISNLPNPSILDALTPALPGYSLSRFSPLTPAKRIYTSTTTGVDNLEMRKRQKTMAEVAQLPPKIDPNRQVIEEISNRSRGHDAVPQHTYTPQVVPADTRLSTVNDFIRQRIETVAVKQDSKIASMFQRKHEQVRQEQIRLEDERRRAEQIRLEDERRRAEQAKLEDERRRAEQTRLEDERRRAEQTRLEDERHRAEQIRLENERRRAEQTRLEDERHRAEQVRLENERRRAEQIRLENERRRAEQIRLEDERRRAEQVRQEQIRLENKRRQAEQIRLEDERRRAEEAKLEDERRRAEQARQEREQRRAEQTRLDNERQQQAELARQQAGYAEEARLRNEQIRAHEAEGRRQDQGNLTQTRPHVSRYPRGQSQQSGDLSLNEAQKQQLLEIGRGMQFSASASRHAPRGSKHPLPEQPVNDSSTRPHNARPPPGASSSRQAQTQPQPPPPGASSSRPHNARPPPGASSSRQAQAQPQPPPPGASSSRPHNARPSPGASSSRQAQAQPQPPPPVSSSSRSRSHAPLQAASLPRPHTPKPTPDPEKHPRHGRGNLDHAGHRNNQAMNIQSGSTTRFGMNAPANTVQHPVPVPEKRPANRQEAAMSRHGESRQPVARTDGAGMAKSTGIQEAGNKRQNDMALQMPPPARPQKVPAFARAQPISAGVSFPFGRSRLDSPVPLSALHSGGYSSGFHESKYRQPTHAEIVSGEAYTEAWKKKVQLEYRMAQLPSGPLVPPAPPFIPPVTFRRPPPQQATPPSHQPVTTTVTTRPGAMRIPTPLGIIRPEPLDQPSLAVNPQGRPGIHDHGSHTLEQNGQGKQFSEHPETGKKSTANTESGNDGAANNGSRKNGTAGHGTLQNTSALNTESHLRKQAASEVPDERATAPDVDTDADQDGLPEKVQSEQQPQPVDAAPLPTGRKRGRPPKEKPASSVQPDVVQDAVAPARRHSSRIDIMAERKLERQRQQEEQLQAQQQAMAGRGTLAARGMGRGARGMGRGARGGSSSTRAPNSSTTKPATPKDSITLRPPPPPKQPQRSGSTILTMASDTDDGPPPPPKKIFGASRSGKGVDKPRR</sequence>
<feature type="compositionally biased region" description="Polar residues" evidence="1">
    <location>
        <begin position="436"/>
        <end position="445"/>
    </location>
</feature>
<feature type="compositionally biased region" description="Low complexity" evidence="1">
    <location>
        <begin position="1200"/>
        <end position="1223"/>
    </location>
</feature>
<feature type="compositionally biased region" description="Polar residues" evidence="1">
    <location>
        <begin position="502"/>
        <end position="511"/>
    </location>
</feature>
<feature type="compositionally biased region" description="Polar residues" evidence="1">
    <location>
        <begin position="1470"/>
        <end position="1483"/>
    </location>
</feature>
<feature type="compositionally biased region" description="Basic and acidic residues" evidence="1">
    <location>
        <begin position="249"/>
        <end position="265"/>
    </location>
</feature>
<feature type="compositionally biased region" description="Polar residues" evidence="1">
    <location>
        <begin position="1276"/>
        <end position="1301"/>
    </location>
</feature>
<feature type="compositionally biased region" description="Basic residues" evidence="1">
    <location>
        <begin position="271"/>
        <end position="283"/>
    </location>
</feature>
<feature type="compositionally biased region" description="Basic and acidic residues" evidence="1">
    <location>
        <begin position="218"/>
        <end position="227"/>
    </location>
</feature>
<feature type="compositionally biased region" description="Basic and acidic residues" evidence="1">
    <location>
        <begin position="1663"/>
        <end position="1680"/>
    </location>
</feature>
<feature type="compositionally biased region" description="Polar residues" evidence="1">
    <location>
        <begin position="1088"/>
        <end position="1105"/>
    </location>
</feature>
<feature type="compositionally biased region" description="Basic and acidic residues" evidence="1">
    <location>
        <begin position="990"/>
        <end position="1038"/>
    </location>
</feature>
<dbReference type="STRING" id="1160509.A0A3N4HY62"/>